<organism evidence="3 4">
    <name type="scientific">Haloechinothrix alba</name>
    <dbReference type="NCBI Taxonomy" id="664784"/>
    <lineage>
        <taxon>Bacteria</taxon>
        <taxon>Bacillati</taxon>
        <taxon>Actinomycetota</taxon>
        <taxon>Actinomycetes</taxon>
        <taxon>Pseudonocardiales</taxon>
        <taxon>Pseudonocardiaceae</taxon>
        <taxon>Haloechinothrix</taxon>
    </lineage>
</organism>
<dbReference type="Gene3D" id="6.10.250.660">
    <property type="match status" value="1"/>
</dbReference>
<dbReference type="RefSeq" id="WP_089299763.1">
    <property type="nucleotide sequence ID" value="NZ_FZNW01000002.1"/>
</dbReference>
<sequence>MTSPSPKRDDTVTPLQREFDHVWNGFDRSQVREYLANLETTLERLIEDRDSARAQVSSLTEQLDSLRSENGQLQARVEELLVPPENLEDLDERMQRVGHLAYLQAEEITTRAQTAAEERWKETAQASIDLRERYRSLLKELDSQAQQLHAQHRAALEETRVEVQKLTTDAVRRREQLDAEEERKRRSIEQEFDASMAAQRSALEKYIADQQTASKNQAERRLSDAAEEARKRVADAQAEADRRIAEANSVLERLAALRNHARDKLNGADEILAGSEAAIEPLEEEQLPVPRAEDGEEAHGVSAAEGSSGVAGSTSAPDGHVQGTAARDTAGQDAAGGADDALPKRTPKQQTPPRQATVSARSGDEGTSSQ</sequence>
<proteinExistence type="predicted"/>
<dbReference type="OrthoDB" id="3691987at2"/>
<feature type="coiled-coil region" evidence="1">
    <location>
        <begin position="28"/>
        <end position="76"/>
    </location>
</feature>
<name>A0A238VFZ4_9PSEU</name>
<feature type="compositionally biased region" description="Low complexity" evidence="2">
    <location>
        <begin position="323"/>
        <end position="340"/>
    </location>
</feature>
<accession>A0A238VFZ4</accession>
<feature type="region of interest" description="Disordered" evidence="2">
    <location>
        <begin position="276"/>
        <end position="370"/>
    </location>
</feature>
<feature type="compositionally biased region" description="Low complexity" evidence="2">
    <location>
        <begin position="300"/>
        <end position="316"/>
    </location>
</feature>
<evidence type="ECO:0000313" key="3">
    <source>
        <dbReference type="EMBL" id="SNR32439.1"/>
    </source>
</evidence>
<feature type="compositionally biased region" description="Basic and acidic residues" evidence="2">
    <location>
        <begin position="172"/>
        <end position="189"/>
    </location>
</feature>
<gene>
    <name evidence="3" type="ORF">SAMN06265360_102115</name>
</gene>
<keyword evidence="1" id="KW-0175">Coiled coil</keyword>
<feature type="region of interest" description="Disordered" evidence="2">
    <location>
        <begin position="172"/>
        <end position="193"/>
    </location>
</feature>
<dbReference type="AlphaFoldDB" id="A0A238VFZ4"/>
<keyword evidence="4" id="KW-1185">Reference proteome</keyword>
<evidence type="ECO:0000256" key="1">
    <source>
        <dbReference type="SAM" id="Coils"/>
    </source>
</evidence>
<protein>
    <submittedName>
        <fullName evidence="3">DivIVA protein</fullName>
    </submittedName>
</protein>
<feature type="compositionally biased region" description="Polar residues" evidence="2">
    <location>
        <begin position="348"/>
        <end position="370"/>
    </location>
</feature>
<dbReference type="Proteomes" id="UP000198348">
    <property type="component" value="Unassembled WGS sequence"/>
</dbReference>
<evidence type="ECO:0000256" key="2">
    <source>
        <dbReference type="SAM" id="MobiDB-lite"/>
    </source>
</evidence>
<evidence type="ECO:0000313" key="4">
    <source>
        <dbReference type="Proteomes" id="UP000198348"/>
    </source>
</evidence>
<dbReference type="EMBL" id="FZNW01000002">
    <property type="protein sequence ID" value="SNR32439.1"/>
    <property type="molecule type" value="Genomic_DNA"/>
</dbReference>
<reference evidence="3 4" key="1">
    <citation type="submission" date="2017-06" db="EMBL/GenBank/DDBJ databases">
        <authorList>
            <person name="Kim H.J."/>
            <person name="Triplett B.A."/>
        </authorList>
    </citation>
    <scope>NUCLEOTIDE SEQUENCE [LARGE SCALE GENOMIC DNA]</scope>
    <source>
        <strain evidence="3 4">DSM 45207</strain>
    </source>
</reference>
<dbReference type="Pfam" id="PF05103">
    <property type="entry name" value="DivIVA"/>
    <property type="match status" value="1"/>
</dbReference>
<dbReference type="InterPro" id="IPR007793">
    <property type="entry name" value="DivIVA_fam"/>
</dbReference>
<feature type="coiled-coil region" evidence="1">
    <location>
        <begin position="208"/>
        <end position="264"/>
    </location>
</feature>